<dbReference type="AlphaFoldDB" id="A0A183A2Z1"/>
<accession>A0A183A2Z1</accession>
<dbReference type="PANTHER" id="PTHR33395">
    <property type="entry name" value="TRANSCRIPTASE, PUTATIVE-RELATED-RELATED"/>
    <property type="match status" value="1"/>
</dbReference>
<dbReference type="PANTHER" id="PTHR33395:SF22">
    <property type="entry name" value="REVERSE TRANSCRIPTASE DOMAIN-CONTAINING PROTEIN"/>
    <property type="match status" value="1"/>
</dbReference>
<name>A0A183A2Z1_9TREM</name>
<dbReference type="GO" id="GO:0003824">
    <property type="term" value="F:catalytic activity"/>
    <property type="evidence" value="ECO:0007669"/>
    <property type="project" value="InterPro"/>
</dbReference>
<dbReference type="WBParaSite" id="ECPE_0000132601-mRNA-1">
    <property type="protein sequence ID" value="ECPE_0000132601-mRNA-1"/>
    <property type="gene ID" value="ECPE_0000132601"/>
</dbReference>
<organism evidence="2">
    <name type="scientific">Echinostoma caproni</name>
    <dbReference type="NCBI Taxonomy" id="27848"/>
    <lineage>
        <taxon>Eukaryota</taxon>
        <taxon>Metazoa</taxon>
        <taxon>Spiralia</taxon>
        <taxon>Lophotrochozoa</taxon>
        <taxon>Platyhelminthes</taxon>
        <taxon>Trematoda</taxon>
        <taxon>Digenea</taxon>
        <taxon>Plagiorchiida</taxon>
        <taxon>Echinostomata</taxon>
        <taxon>Echinostomatoidea</taxon>
        <taxon>Echinostomatidae</taxon>
        <taxon>Echinostoma</taxon>
    </lineage>
</organism>
<dbReference type="Pfam" id="PF00078">
    <property type="entry name" value="RVT_1"/>
    <property type="match status" value="1"/>
</dbReference>
<dbReference type="GO" id="GO:0061343">
    <property type="term" value="P:cell adhesion involved in heart morphogenesis"/>
    <property type="evidence" value="ECO:0007669"/>
    <property type="project" value="TreeGrafter"/>
</dbReference>
<dbReference type="InterPro" id="IPR000477">
    <property type="entry name" value="RT_dom"/>
</dbReference>
<proteinExistence type="predicted"/>
<dbReference type="Gene3D" id="3.60.10.10">
    <property type="entry name" value="Endonuclease/exonuclease/phosphatase"/>
    <property type="match status" value="1"/>
</dbReference>
<dbReference type="GO" id="GO:0031012">
    <property type="term" value="C:extracellular matrix"/>
    <property type="evidence" value="ECO:0007669"/>
    <property type="project" value="TreeGrafter"/>
</dbReference>
<evidence type="ECO:0000259" key="1">
    <source>
        <dbReference type="PROSITE" id="PS50878"/>
    </source>
</evidence>
<dbReference type="GO" id="GO:0007508">
    <property type="term" value="P:larval heart development"/>
    <property type="evidence" value="ECO:0007669"/>
    <property type="project" value="TreeGrafter"/>
</dbReference>
<feature type="domain" description="Reverse transcriptase" evidence="1">
    <location>
        <begin position="403"/>
        <end position="565"/>
    </location>
</feature>
<reference evidence="2" key="1">
    <citation type="submission" date="2016-06" db="UniProtKB">
        <authorList>
            <consortium name="WormBaseParasite"/>
        </authorList>
    </citation>
    <scope>IDENTIFICATION</scope>
</reference>
<sequence>LLINSRSIVNKFGSLKNIAYSGSFDIIMATETWLQDDSSIDLMSLIGYKLFSKNRRNRRGGGCLVYVKAPLQATLLNDPNLDKVQESLWLTIAFHNIRLLLGCIYRPPSNPYDLSHISESFNHLSDLSPGPKLIAGDFNAPGICWSSLTAHHKFLPFLSNLNAGGWTQHVKSPTRGNHVLDLVFTKCLTVSQTSILNHFPGSDHKMVQCTFLLEPSPTMFINDWSSLPNLIHLFYQNLSNCLNSLYQTSHDFSLLMQLHSLSRTIQQKNISLLNNQELKALSHPNPSWKISKLNKTRNKVVSHSISHLNLPGNVALTSPQEICEVLNSVFTSSFTTDSFHTTTNMPLSTAESLNVIHFTIKGISGILNVTKPSSRPGPDGLPPSIIRFAGPDMPVILLKLFTLSMIGGIVPSQWKQSTIIPLHKNGPIQDPTNYRPINHLPIISRIMEKISQHGFLKFPYVVVYLDMTKAFDRVSHTRLIAKARSYGIGDPLLSWLSSYLSERSQVVSVNDCSSQPQPVTSGVIQGSVLGPLLFLMYINDVSKSIICGTPFLFADDIKVVYSFSP</sequence>
<dbReference type="InterPro" id="IPR005135">
    <property type="entry name" value="Endo/exonuclease/phosphatase"/>
</dbReference>
<dbReference type="Pfam" id="PF03372">
    <property type="entry name" value="Exo_endo_phos"/>
    <property type="match status" value="1"/>
</dbReference>
<protein>
    <submittedName>
        <fullName evidence="2">Reverse transcriptase domain-containing protein</fullName>
    </submittedName>
</protein>
<dbReference type="SUPFAM" id="SSF56219">
    <property type="entry name" value="DNase I-like"/>
    <property type="match status" value="1"/>
</dbReference>
<dbReference type="InterPro" id="IPR036691">
    <property type="entry name" value="Endo/exonu/phosph_ase_sf"/>
</dbReference>
<evidence type="ECO:0000313" key="2">
    <source>
        <dbReference type="WBParaSite" id="ECPE_0000132601-mRNA-1"/>
    </source>
</evidence>
<dbReference type="PROSITE" id="PS50878">
    <property type="entry name" value="RT_POL"/>
    <property type="match status" value="1"/>
</dbReference>